<name>A0A0F9LZW4_9ZZZZ</name>
<organism evidence="2">
    <name type="scientific">marine sediment metagenome</name>
    <dbReference type="NCBI Taxonomy" id="412755"/>
    <lineage>
        <taxon>unclassified sequences</taxon>
        <taxon>metagenomes</taxon>
        <taxon>ecological metagenomes</taxon>
    </lineage>
</organism>
<dbReference type="InterPro" id="IPR003615">
    <property type="entry name" value="HNH_nuc"/>
</dbReference>
<gene>
    <name evidence="2" type="ORF">LCGC14_1445580</name>
</gene>
<evidence type="ECO:0000259" key="1">
    <source>
        <dbReference type="Pfam" id="PF13392"/>
    </source>
</evidence>
<dbReference type="Pfam" id="PF13392">
    <property type="entry name" value="HNH_3"/>
    <property type="match status" value="1"/>
</dbReference>
<dbReference type="GO" id="GO:0004519">
    <property type="term" value="F:endonuclease activity"/>
    <property type="evidence" value="ECO:0007669"/>
    <property type="project" value="InterPro"/>
</dbReference>
<sequence>MPRKNKERFQNKRLAKMKQMGLDGLNRAEIGRRFGVSRELVRLILGNCKQVRKLCLWCDQWFVAPKAHPNIPGCSTSCSYMWRKYGMSQIEFNRTSLNVALNRITTKIAPPNADGCWEWRGYCNTVTGYGVTVWQGKYWSLHRLIYTLTIGEIPQKLCILHHCDNRKCVNPQHLYIGTQADNMRDREIRDRGNRSHRFSPSDIADIRKVYQSNKDLPELSSRYGVGADTILALVMKKTYQSRYPGRLLTDLMVKRVRDLYSGGNHTRKSLAIMYRVSICTMGHILHGRNAYQDIP</sequence>
<dbReference type="InterPro" id="IPR044930">
    <property type="entry name" value="Homing_endonuclease_His-Me"/>
</dbReference>
<proteinExistence type="predicted"/>
<feature type="domain" description="HNH nuclease" evidence="1">
    <location>
        <begin position="141"/>
        <end position="184"/>
    </location>
</feature>
<protein>
    <recommendedName>
        <fullName evidence="1">HNH nuclease domain-containing protein</fullName>
    </recommendedName>
</protein>
<reference evidence="2" key="1">
    <citation type="journal article" date="2015" name="Nature">
        <title>Complex archaea that bridge the gap between prokaryotes and eukaryotes.</title>
        <authorList>
            <person name="Spang A."/>
            <person name="Saw J.H."/>
            <person name="Jorgensen S.L."/>
            <person name="Zaremba-Niedzwiedzka K."/>
            <person name="Martijn J."/>
            <person name="Lind A.E."/>
            <person name="van Eijk R."/>
            <person name="Schleper C."/>
            <person name="Guy L."/>
            <person name="Ettema T.J."/>
        </authorList>
    </citation>
    <scope>NUCLEOTIDE SEQUENCE</scope>
</reference>
<dbReference type="Gene3D" id="3.90.75.10">
    <property type="entry name" value="Homing Intron 3 (I-ppo) Encoded Endonuclease, Chain A"/>
    <property type="match status" value="1"/>
</dbReference>
<accession>A0A0F9LZW4</accession>
<evidence type="ECO:0000313" key="2">
    <source>
        <dbReference type="EMBL" id="KKM69960.1"/>
    </source>
</evidence>
<dbReference type="InterPro" id="IPR044925">
    <property type="entry name" value="His-Me_finger_sf"/>
</dbReference>
<dbReference type="SUPFAM" id="SSF54060">
    <property type="entry name" value="His-Me finger endonucleases"/>
    <property type="match status" value="1"/>
</dbReference>
<comment type="caution">
    <text evidence="2">The sequence shown here is derived from an EMBL/GenBank/DDBJ whole genome shotgun (WGS) entry which is preliminary data.</text>
</comment>
<dbReference type="AlphaFoldDB" id="A0A0F9LZW4"/>
<dbReference type="EMBL" id="LAZR01009905">
    <property type="protein sequence ID" value="KKM69960.1"/>
    <property type="molecule type" value="Genomic_DNA"/>
</dbReference>